<sequence>MLATFTTATPALAETPALIDPAWLADRLQHDDIAILDVRSPIDDGDATPFVEGHIPGAVDAGYPRHSWRSEQSGIIGKMPPVDALESLIGDFGVGNDDTVVIVPAGTGPTDFGSAARVYWTFQALGHDQVTILNGGYQAWLEAEFGVAKGSETVVSDDFEADLQTEMITTSADVENAEERGVQLIDARPSEYYEGNEKHPAARVAGTIPGAESVPHQRFFSNAETWRFDSERVDTALEGLSLSDGQRPVSFCNTGHWATTTWFALSEVRGIDNVGLYDGSMVEWTADESRPVAVAKQGLARILDFLGG</sequence>
<dbReference type="PROSITE" id="PS50206">
    <property type="entry name" value="RHODANESE_3"/>
    <property type="match status" value="2"/>
</dbReference>
<dbReference type="InterPro" id="IPR001763">
    <property type="entry name" value="Rhodanese-like_dom"/>
</dbReference>
<dbReference type="Gene3D" id="3.40.250.10">
    <property type="entry name" value="Rhodanese-like domain"/>
    <property type="match status" value="2"/>
</dbReference>
<protein>
    <recommendedName>
        <fullName evidence="2">Rhodanese domain-containing protein</fullName>
    </recommendedName>
</protein>
<dbReference type="HOGENOM" id="CLU_031618_1_2_6"/>
<dbReference type="Proteomes" id="UP000017640">
    <property type="component" value="Chromosome"/>
</dbReference>
<dbReference type="AlphaFoldDB" id="U5T421"/>
<dbReference type="InterPro" id="IPR036873">
    <property type="entry name" value="Rhodanese-like_dom_sf"/>
</dbReference>
<feature type="domain" description="Rhodanese" evidence="2">
    <location>
        <begin position="29"/>
        <end position="149"/>
    </location>
</feature>
<dbReference type="KEGG" id="spiu:SPICUR_05330"/>
<dbReference type="EMBL" id="CP005990">
    <property type="protein sequence ID" value="AGY92041.1"/>
    <property type="molecule type" value="Genomic_DNA"/>
</dbReference>
<accession>U5T421</accession>
<reference evidence="3 4" key="1">
    <citation type="journal article" date="2013" name="BMC Genomics">
        <title>Genomes of "Spiribacter", a streamlined, successful halophilic bacterium.</title>
        <authorList>
            <person name="Lopez-Perez M."/>
            <person name="Ghai R."/>
            <person name="Leon M.J."/>
            <person name="Rodriguez-Olmos A."/>
            <person name="Copa-Patino J.L."/>
            <person name="Soliveri J."/>
            <person name="Sanchez-Porro C."/>
            <person name="Ventosa A."/>
            <person name="Rodriguez-Valera F."/>
        </authorList>
    </citation>
    <scope>NUCLEOTIDE SEQUENCE [LARGE SCALE GENOMIC DNA]</scope>
    <source>
        <strain evidence="3 4">UAH-SP71</strain>
    </source>
</reference>
<dbReference type="PANTHER" id="PTHR43855">
    <property type="entry name" value="THIOSULFATE SULFURTRANSFERASE"/>
    <property type="match status" value="1"/>
</dbReference>
<dbReference type="SMART" id="SM00450">
    <property type="entry name" value="RHOD"/>
    <property type="match status" value="2"/>
</dbReference>
<organism evidence="3 4">
    <name type="scientific">Spiribacter curvatus</name>
    <dbReference type="NCBI Taxonomy" id="1335757"/>
    <lineage>
        <taxon>Bacteria</taxon>
        <taxon>Pseudomonadati</taxon>
        <taxon>Pseudomonadota</taxon>
        <taxon>Gammaproteobacteria</taxon>
        <taxon>Chromatiales</taxon>
        <taxon>Ectothiorhodospiraceae</taxon>
        <taxon>Spiribacter</taxon>
    </lineage>
</organism>
<feature type="domain" description="Rhodanese" evidence="2">
    <location>
        <begin position="178"/>
        <end position="293"/>
    </location>
</feature>
<proteinExistence type="predicted"/>
<dbReference type="Pfam" id="PF00581">
    <property type="entry name" value="Rhodanese"/>
    <property type="match status" value="2"/>
</dbReference>
<dbReference type="InterPro" id="IPR051126">
    <property type="entry name" value="Thiosulfate_sulfurtransferase"/>
</dbReference>
<keyword evidence="4" id="KW-1185">Reference proteome</keyword>
<evidence type="ECO:0000259" key="2">
    <source>
        <dbReference type="PROSITE" id="PS50206"/>
    </source>
</evidence>
<name>U5T421_9GAMM</name>
<dbReference type="CDD" id="cd01448">
    <property type="entry name" value="TST_Repeat_1"/>
    <property type="match status" value="1"/>
</dbReference>
<gene>
    <name evidence="3" type="ORF">SPICUR_05330</name>
</gene>
<evidence type="ECO:0000256" key="1">
    <source>
        <dbReference type="ARBA" id="ARBA00022737"/>
    </source>
</evidence>
<dbReference type="PATRIC" id="fig|1335757.3.peg.1038"/>
<dbReference type="STRING" id="1335757.SPICUR_05330"/>
<keyword evidence="1" id="KW-0677">Repeat</keyword>
<evidence type="ECO:0000313" key="3">
    <source>
        <dbReference type="EMBL" id="AGY92041.1"/>
    </source>
</evidence>
<dbReference type="eggNOG" id="COG2897">
    <property type="taxonomic scope" value="Bacteria"/>
</dbReference>
<dbReference type="SUPFAM" id="SSF52821">
    <property type="entry name" value="Rhodanese/Cell cycle control phosphatase"/>
    <property type="match status" value="2"/>
</dbReference>
<evidence type="ECO:0000313" key="4">
    <source>
        <dbReference type="Proteomes" id="UP000017640"/>
    </source>
</evidence>
<dbReference type="PANTHER" id="PTHR43855:SF1">
    <property type="entry name" value="THIOSULFATE SULFURTRANSFERASE"/>
    <property type="match status" value="1"/>
</dbReference>